<evidence type="ECO:0000313" key="3">
    <source>
        <dbReference type="Proteomes" id="UP000292362"/>
    </source>
</evidence>
<feature type="compositionally biased region" description="Polar residues" evidence="1">
    <location>
        <begin position="182"/>
        <end position="191"/>
    </location>
</feature>
<feature type="compositionally biased region" description="Basic residues" evidence="1">
    <location>
        <begin position="207"/>
        <end position="217"/>
    </location>
</feature>
<evidence type="ECO:0000313" key="2">
    <source>
        <dbReference type="EMBL" id="TBU01577.1"/>
    </source>
</evidence>
<accession>A0A4Q9L2E4</accession>
<feature type="compositionally biased region" description="Polar residues" evidence="1">
    <location>
        <begin position="90"/>
        <end position="107"/>
    </location>
</feature>
<dbReference type="AlphaFoldDB" id="A0A4Q9L2E4"/>
<dbReference type="EMBL" id="PITJ01000676">
    <property type="protein sequence ID" value="TBU01577.1"/>
    <property type="molecule type" value="Genomic_DNA"/>
</dbReference>
<sequence>MKDCIEQFIRELLRPFKSYEKKKFYTRGAYSMSLMSLMSADEDAPKQRLRSKKSKTKSSKSKKKKSSKQKTVKDDRNVEFKKSKGLLNVSKISNGKPMQNESESVSTLGKLFKQDFTPNVKLKKTPKTKKDKKHKKSKNTDKEEDYSLLLKEYESSATEKKAEEHIITPFDDKSLSDQLQFPLSEYFSPTNKPDEYDNSAEEDISKKDKKQKKSKKKINLKIKDMNCQEDSSDFNIIDEKISMGLKEYLNNIK</sequence>
<protein>
    <submittedName>
        <fullName evidence="2">Uncharacterized protein</fullName>
    </submittedName>
</protein>
<proteinExistence type="predicted"/>
<dbReference type="Proteomes" id="UP000292362">
    <property type="component" value="Unassembled WGS sequence"/>
</dbReference>
<gene>
    <name evidence="2" type="ORF">CWI37_0676p0010</name>
</gene>
<feature type="compositionally biased region" description="Basic residues" evidence="1">
    <location>
        <begin position="47"/>
        <end position="70"/>
    </location>
</feature>
<reference evidence="2 3" key="1">
    <citation type="submission" date="2017-12" db="EMBL/GenBank/DDBJ databases">
        <authorList>
            <person name="Pombert J.-F."/>
            <person name="Haag K.L."/>
            <person name="Ebert D."/>
        </authorList>
    </citation>
    <scope>NUCLEOTIDE SEQUENCE [LARGE SCALE GENOMIC DNA]</scope>
    <source>
        <strain evidence="2">FI-OER-3-3</strain>
    </source>
</reference>
<feature type="compositionally biased region" description="Basic residues" evidence="1">
    <location>
        <begin position="121"/>
        <end position="137"/>
    </location>
</feature>
<organism evidence="2 3">
    <name type="scientific">Hamiltosporidium tvaerminnensis</name>
    <dbReference type="NCBI Taxonomy" id="1176355"/>
    <lineage>
        <taxon>Eukaryota</taxon>
        <taxon>Fungi</taxon>
        <taxon>Fungi incertae sedis</taxon>
        <taxon>Microsporidia</taxon>
        <taxon>Dubosqiidae</taxon>
        <taxon>Hamiltosporidium</taxon>
    </lineage>
</organism>
<name>A0A4Q9L2E4_9MICR</name>
<feature type="region of interest" description="Disordered" evidence="1">
    <location>
        <begin position="41"/>
        <end position="145"/>
    </location>
</feature>
<feature type="region of interest" description="Disordered" evidence="1">
    <location>
        <begin position="182"/>
        <end position="217"/>
    </location>
</feature>
<comment type="caution">
    <text evidence="2">The sequence shown here is derived from an EMBL/GenBank/DDBJ whole genome shotgun (WGS) entry which is preliminary data.</text>
</comment>
<dbReference type="VEuPathDB" id="MicrosporidiaDB:CWI37_0676p0010"/>
<feature type="compositionally biased region" description="Basic and acidic residues" evidence="1">
    <location>
        <begin position="71"/>
        <end position="82"/>
    </location>
</feature>
<evidence type="ECO:0000256" key="1">
    <source>
        <dbReference type="SAM" id="MobiDB-lite"/>
    </source>
</evidence>